<evidence type="ECO:0000256" key="1">
    <source>
        <dbReference type="ARBA" id="ARBA00022448"/>
    </source>
</evidence>
<evidence type="ECO:0000259" key="4">
    <source>
        <dbReference type="PROSITE" id="PS50893"/>
    </source>
</evidence>
<dbReference type="PROSITE" id="PS50893">
    <property type="entry name" value="ABC_TRANSPORTER_2"/>
    <property type="match status" value="1"/>
</dbReference>
<dbReference type="GO" id="GO:0016887">
    <property type="term" value="F:ATP hydrolysis activity"/>
    <property type="evidence" value="ECO:0007669"/>
    <property type="project" value="InterPro"/>
</dbReference>
<organism evidence="5 6">
    <name type="scientific">Tectimicrobiota bacterium</name>
    <dbReference type="NCBI Taxonomy" id="2528274"/>
    <lineage>
        <taxon>Bacteria</taxon>
        <taxon>Pseudomonadati</taxon>
        <taxon>Nitrospinota/Tectimicrobiota group</taxon>
        <taxon>Candidatus Tectimicrobiota</taxon>
    </lineage>
</organism>
<feature type="domain" description="ABC transporter" evidence="4">
    <location>
        <begin position="7"/>
        <end position="255"/>
    </location>
</feature>
<dbReference type="EMBL" id="JACQWF010000261">
    <property type="protein sequence ID" value="MBI4595868.1"/>
    <property type="molecule type" value="Genomic_DNA"/>
</dbReference>
<dbReference type="InterPro" id="IPR032823">
    <property type="entry name" value="BCA_ABC_TP_C"/>
</dbReference>
<dbReference type="InterPro" id="IPR003593">
    <property type="entry name" value="AAA+_ATPase"/>
</dbReference>
<keyword evidence="1" id="KW-0813">Transport</keyword>
<dbReference type="Pfam" id="PF00005">
    <property type="entry name" value="ABC_tran"/>
    <property type="match status" value="1"/>
</dbReference>
<evidence type="ECO:0000256" key="3">
    <source>
        <dbReference type="ARBA" id="ARBA00022840"/>
    </source>
</evidence>
<evidence type="ECO:0000256" key="2">
    <source>
        <dbReference type="ARBA" id="ARBA00022741"/>
    </source>
</evidence>
<accession>A0A933GM39</accession>
<comment type="caution">
    <text evidence="5">The sequence shown here is derived from an EMBL/GenBank/DDBJ whole genome shotgun (WGS) entry which is preliminary data.</text>
</comment>
<dbReference type="InterPro" id="IPR003439">
    <property type="entry name" value="ABC_transporter-like_ATP-bd"/>
</dbReference>
<dbReference type="Proteomes" id="UP000772181">
    <property type="component" value="Unassembled WGS sequence"/>
</dbReference>
<gene>
    <name evidence="5" type="ORF">HY730_05750</name>
</gene>
<dbReference type="GO" id="GO:0005886">
    <property type="term" value="C:plasma membrane"/>
    <property type="evidence" value="ECO:0007669"/>
    <property type="project" value="TreeGrafter"/>
</dbReference>
<dbReference type="AlphaFoldDB" id="A0A933GM39"/>
<dbReference type="SUPFAM" id="SSF52540">
    <property type="entry name" value="P-loop containing nucleoside triphosphate hydrolases"/>
    <property type="match status" value="1"/>
</dbReference>
<dbReference type="CDD" id="cd03219">
    <property type="entry name" value="ABC_Mj1267_LivG_branched"/>
    <property type="match status" value="1"/>
</dbReference>
<keyword evidence="2" id="KW-0547">Nucleotide-binding</keyword>
<dbReference type="PANTHER" id="PTHR45772:SF1">
    <property type="entry name" value="ABC TRANSPORTER ATP-BINDING PROTEIN"/>
    <property type="match status" value="1"/>
</dbReference>
<name>A0A933GM39_UNCTE</name>
<evidence type="ECO:0000313" key="5">
    <source>
        <dbReference type="EMBL" id="MBI4595868.1"/>
    </source>
</evidence>
<dbReference type="PANTHER" id="PTHR45772">
    <property type="entry name" value="CONSERVED COMPONENT OF ABC TRANSPORTER FOR NATURAL AMINO ACIDS-RELATED"/>
    <property type="match status" value="1"/>
</dbReference>
<dbReference type="FunFam" id="3.40.50.300:FF:000421">
    <property type="entry name" value="Branched-chain amino acid ABC transporter ATP-binding protein"/>
    <property type="match status" value="1"/>
</dbReference>
<protein>
    <submittedName>
        <fullName evidence="5">ABC transporter ATP-binding protein</fullName>
    </submittedName>
</protein>
<dbReference type="Pfam" id="PF12399">
    <property type="entry name" value="BCA_ABC_TP_C"/>
    <property type="match status" value="1"/>
</dbReference>
<dbReference type="InterPro" id="IPR051120">
    <property type="entry name" value="ABC_AA/LPS_Transport"/>
</dbReference>
<dbReference type="InterPro" id="IPR027417">
    <property type="entry name" value="P-loop_NTPase"/>
</dbReference>
<dbReference type="Gene3D" id="3.40.50.300">
    <property type="entry name" value="P-loop containing nucleotide triphosphate hydrolases"/>
    <property type="match status" value="1"/>
</dbReference>
<dbReference type="GO" id="GO:0005524">
    <property type="term" value="F:ATP binding"/>
    <property type="evidence" value="ECO:0007669"/>
    <property type="project" value="UniProtKB-KW"/>
</dbReference>
<sequence>MKNGLKLQVEKLNISFGGVQALANIDLVVKEGELLAVIGPNGAGKTCFLNCVNGFYKADEGKIIFEGQDITALPTYKIAQLGIARVFQGIQLYSGLTTLDNLMAGRHIYMRHGTLASVIHFGRAKREEIVHRREVEKIIDFLEIQHIRKKLVGELPYGLRKRVDLGRALAMEPRLLLLDEPMAGMNVEEKEDMARFILDVHDEQKMTMVLIEHDMGVVMDIADRIAVLDFGKKIADGKPEEVAKDPMVIAAYLGEEEKG</sequence>
<keyword evidence="3 5" id="KW-0067">ATP-binding</keyword>
<dbReference type="SMART" id="SM00382">
    <property type="entry name" value="AAA"/>
    <property type="match status" value="1"/>
</dbReference>
<evidence type="ECO:0000313" key="6">
    <source>
        <dbReference type="Proteomes" id="UP000772181"/>
    </source>
</evidence>
<proteinExistence type="predicted"/>
<reference evidence="5" key="1">
    <citation type="submission" date="2020-07" db="EMBL/GenBank/DDBJ databases">
        <title>Huge and variable diversity of episymbiotic CPR bacteria and DPANN archaea in groundwater ecosystems.</title>
        <authorList>
            <person name="He C.Y."/>
            <person name="Keren R."/>
            <person name="Whittaker M."/>
            <person name="Farag I.F."/>
            <person name="Doudna J."/>
            <person name="Cate J.H.D."/>
            <person name="Banfield J.F."/>
        </authorList>
    </citation>
    <scope>NUCLEOTIDE SEQUENCE</scope>
    <source>
        <strain evidence="5">NC_groundwater_1482_Ag_S-0.65um_47_24</strain>
    </source>
</reference>